<sequence length="64" mass="7392">MYGIKNQLRTSNSTGSLGIYMNLDELANSVSESELRERLIHSVGEWKQDDQDIEELAYLMGKWQ</sequence>
<dbReference type="KEGG" id="swd:Swoo_0030"/>
<proteinExistence type="predicted"/>
<dbReference type="HOGENOM" id="CLU_2865369_0_0_6"/>
<accession>B1KCV6</accession>
<evidence type="ECO:0000313" key="1">
    <source>
        <dbReference type="EMBL" id="ACA84331.1"/>
    </source>
</evidence>
<gene>
    <name evidence="1" type="ordered locus">Swoo_0030</name>
</gene>
<keyword evidence="2" id="KW-1185">Reference proteome</keyword>
<organism evidence="1 2">
    <name type="scientific">Shewanella woodyi (strain ATCC 51908 / MS32)</name>
    <dbReference type="NCBI Taxonomy" id="392500"/>
    <lineage>
        <taxon>Bacteria</taxon>
        <taxon>Pseudomonadati</taxon>
        <taxon>Pseudomonadota</taxon>
        <taxon>Gammaproteobacteria</taxon>
        <taxon>Alteromonadales</taxon>
        <taxon>Shewanellaceae</taxon>
        <taxon>Shewanella</taxon>
    </lineage>
</organism>
<dbReference type="EMBL" id="CP000961">
    <property type="protein sequence ID" value="ACA84331.1"/>
    <property type="molecule type" value="Genomic_DNA"/>
</dbReference>
<dbReference type="STRING" id="392500.Swoo_0030"/>
<name>B1KCV6_SHEWM</name>
<reference evidence="1 2" key="1">
    <citation type="submission" date="2008-02" db="EMBL/GenBank/DDBJ databases">
        <title>Complete sequence of Shewanella woodyi ATCC 51908.</title>
        <authorList>
            <consortium name="US DOE Joint Genome Institute"/>
            <person name="Copeland A."/>
            <person name="Lucas S."/>
            <person name="Lapidus A."/>
            <person name="Glavina del Rio T."/>
            <person name="Dalin E."/>
            <person name="Tice H."/>
            <person name="Bruce D."/>
            <person name="Goodwin L."/>
            <person name="Pitluck S."/>
            <person name="Sims D."/>
            <person name="Brettin T."/>
            <person name="Detter J.C."/>
            <person name="Han C."/>
            <person name="Kuske C.R."/>
            <person name="Schmutz J."/>
            <person name="Larimer F."/>
            <person name="Land M."/>
            <person name="Hauser L."/>
            <person name="Kyrpides N."/>
            <person name="Lykidis A."/>
            <person name="Zhao J.-S."/>
            <person name="Richardson P."/>
        </authorList>
    </citation>
    <scope>NUCLEOTIDE SEQUENCE [LARGE SCALE GENOMIC DNA]</scope>
    <source>
        <strain evidence="2">ATCC 51908 / MS32</strain>
    </source>
</reference>
<dbReference type="AlphaFoldDB" id="B1KCV6"/>
<evidence type="ECO:0000313" key="2">
    <source>
        <dbReference type="Proteomes" id="UP000002168"/>
    </source>
</evidence>
<protein>
    <submittedName>
        <fullName evidence="1">Uncharacterized protein</fullName>
    </submittedName>
</protein>
<dbReference type="Proteomes" id="UP000002168">
    <property type="component" value="Chromosome"/>
</dbReference>